<sequence length="639" mass="69899">MTILTIRRNDSESNISVTQPANKFGVFGIKPRFLQNCNNALVACFWLTIARTLSSALTAGVVGSTLPHVEKRFGFTSRQSAIFIAIFDFASIPSLILVSVLGAQCHKPKVIGFGMLLLSASCIVAVLPHFFTSSYVPKVEKNENDSHILCGESEYQGCRVVEKKLISSTHWALGCLIMARILCAFGNTPLNTLAYNYMHDVARKEHFNIAVAVLNMAMMIGTAVGYLAGAATLELPHTWPAKADFSKSNPNYVGAWWLSYIVIALATLITFIPISAFPRDLPGAEGIRRNRKTEAHKGQEDDETAIFVHWRDMGAHAKRLIKNFPFLALAMYYSVNYSTTNGFADFAPKLVQVGFGLSASKAALAAGTTLVLAAPFGTILATFISTKFKFSCKNLLTWVCIISFTATTFAPILLAPCQGPALRHTDYNCLTNFCRCSDNEIQAVCGSDGYTYESACHAGCLSANSTTDFHNCQCLINSTQSAKAGVCPHPGCGWRLPVFLGLVFIFCALLFAEQTLATTATVRIVGASQRPMAIALKWTGIRLISPIFGPFSMGIIFDSACQLWSKKCGARRSCEMYDTHDLSMKMMILQLFIHVISTVLAAVAIGCYRKPSNNSIRNDELEKMADQQTEKRSNPDNDD</sequence>
<dbReference type="GO" id="GO:0016323">
    <property type="term" value="C:basolateral plasma membrane"/>
    <property type="evidence" value="ECO:0007669"/>
    <property type="project" value="TreeGrafter"/>
</dbReference>
<evidence type="ECO:0000256" key="4">
    <source>
        <dbReference type="ARBA" id="ARBA00022692"/>
    </source>
</evidence>
<dbReference type="InterPro" id="IPR036259">
    <property type="entry name" value="MFS_trans_sf"/>
</dbReference>
<evidence type="ECO:0000313" key="12">
    <source>
        <dbReference type="Proteomes" id="UP000549394"/>
    </source>
</evidence>
<evidence type="ECO:0000256" key="8">
    <source>
        <dbReference type="SAM" id="MobiDB-lite"/>
    </source>
</evidence>
<feature type="transmembrane region" description="Helical" evidence="9">
    <location>
        <begin position="498"/>
        <end position="522"/>
    </location>
</feature>
<dbReference type="OrthoDB" id="5062115at2759"/>
<organism evidence="11 12">
    <name type="scientific">Dimorphilus gyrociliatus</name>
    <dbReference type="NCBI Taxonomy" id="2664684"/>
    <lineage>
        <taxon>Eukaryota</taxon>
        <taxon>Metazoa</taxon>
        <taxon>Spiralia</taxon>
        <taxon>Lophotrochozoa</taxon>
        <taxon>Annelida</taxon>
        <taxon>Polychaeta</taxon>
        <taxon>Polychaeta incertae sedis</taxon>
        <taxon>Dinophilidae</taxon>
        <taxon>Dimorphilus</taxon>
    </lineage>
</organism>
<feature type="region of interest" description="Disordered" evidence="8">
    <location>
        <begin position="618"/>
        <end position="639"/>
    </location>
</feature>
<keyword evidence="4 9" id="KW-0812">Transmembrane</keyword>
<dbReference type="InterPro" id="IPR002350">
    <property type="entry name" value="Kazal_dom"/>
</dbReference>
<dbReference type="EMBL" id="CAJFCJ010000007">
    <property type="protein sequence ID" value="CAD5117194.1"/>
    <property type="molecule type" value="Genomic_DNA"/>
</dbReference>
<dbReference type="GO" id="GO:0043252">
    <property type="term" value="P:sodium-independent organic anion transport"/>
    <property type="evidence" value="ECO:0007669"/>
    <property type="project" value="TreeGrafter"/>
</dbReference>
<keyword evidence="12" id="KW-1185">Reference proteome</keyword>
<protein>
    <submittedName>
        <fullName evidence="11">DgyrCDS5991</fullName>
    </submittedName>
</protein>
<feature type="transmembrane region" description="Helical" evidence="9">
    <location>
        <begin position="110"/>
        <end position="131"/>
    </location>
</feature>
<dbReference type="PROSITE" id="PS51465">
    <property type="entry name" value="KAZAL_2"/>
    <property type="match status" value="1"/>
</dbReference>
<keyword evidence="7" id="KW-1015">Disulfide bond</keyword>
<feature type="transmembrane region" description="Helical" evidence="9">
    <location>
        <begin position="587"/>
        <end position="608"/>
    </location>
</feature>
<name>A0A7I8VLM5_9ANNE</name>
<evidence type="ECO:0000256" key="9">
    <source>
        <dbReference type="SAM" id="Phobius"/>
    </source>
</evidence>
<dbReference type="GO" id="GO:0015347">
    <property type="term" value="F:sodium-independent organic anion transmembrane transporter activity"/>
    <property type="evidence" value="ECO:0007669"/>
    <property type="project" value="TreeGrafter"/>
</dbReference>
<keyword evidence="3" id="KW-1003">Cell membrane</keyword>
<evidence type="ECO:0000256" key="6">
    <source>
        <dbReference type="ARBA" id="ARBA00023136"/>
    </source>
</evidence>
<feature type="transmembrane region" description="Helical" evidence="9">
    <location>
        <begin position="82"/>
        <end position="103"/>
    </location>
</feature>
<dbReference type="PANTHER" id="PTHR11388:SF100">
    <property type="entry name" value="SOLUTE CARRIER ORGANIC ANION TRANSPORTER FAMILY MEMBER 4A1"/>
    <property type="match status" value="1"/>
</dbReference>
<dbReference type="AlphaFoldDB" id="A0A7I8VLM5"/>
<gene>
    <name evidence="11" type="ORF">DGYR_LOCUS5748</name>
</gene>
<evidence type="ECO:0000256" key="1">
    <source>
        <dbReference type="ARBA" id="ARBA00004651"/>
    </source>
</evidence>
<dbReference type="Pfam" id="PF03137">
    <property type="entry name" value="OATP"/>
    <property type="match status" value="1"/>
</dbReference>
<dbReference type="InterPro" id="IPR004156">
    <property type="entry name" value="OATP"/>
</dbReference>
<comment type="similarity">
    <text evidence="2">Belongs to the organo anion transporter (TC 2.A.60) family.</text>
</comment>
<dbReference type="InterPro" id="IPR036058">
    <property type="entry name" value="Kazal_dom_sf"/>
</dbReference>
<reference evidence="11 12" key="1">
    <citation type="submission" date="2020-08" db="EMBL/GenBank/DDBJ databases">
        <authorList>
            <person name="Hejnol A."/>
        </authorList>
    </citation>
    <scope>NUCLEOTIDE SEQUENCE [LARGE SCALE GENOMIC DNA]</scope>
</reference>
<accession>A0A7I8VLM5</accession>
<proteinExistence type="inferred from homology"/>
<feature type="domain" description="Kazal-like" evidence="10">
    <location>
        <begin position="423"/>
        <end position="476"/>
    </location>
</feature>
<evidence type="ECO:0000259" key="10">
    <source>
        <dbReference type="PROSITE" id="PS51465"/>
    </source>
</evidence>
<dbReference type="SUPFAM" id="SSF100895">
    <property type="entry name" value="Kazal-type serine protease inhibitors"/>
    <property type="match status" value="1"/>
</dbReference>
<feature type="transmembrane region" description="Helical" evidence="9">
    <location>
        <begin position="320"/>
        <end position="339"/>
    </location>
</feature>
<feature type="transmembrane region" description="Helical" evidence="9">
    <location>
        <begin position="359"/>
        <end position="383"/>
    </location>
</feature>
<dbReference type="Gene3D" id="1.20.1250.20">
    <property type="entry name" value="MFS general substrate transporter like domains"/>
    <property type="match status" value="1"/>
</dbReference>
<evidence type="ECO:0000256" key="5">
    <source>
        <dbReference type="ARBA" id="ARBA00022989"/>
    </source>
</evidence>
<evidence type="ECO:0000256" key="7">
    <source>
        <dbReference type="ARBA" id="ARBA00023157"/>
    </source>
</evidence>
<keyword evidence="6 9" id="KW-0472">Membrane</keyword>
<evidence type="ECO:0000313" key="11">
    <source>
        <dbReference type="EMBL" id="CAD5117194.1"/>
    </source>
</evidence>
<feature type="transmembrane region" description="Helical" evidence="9">
    <location>
        <begin position="395"/>
        <end position="414"/>
    </location>
</feature>
<feature type="transmembrane region" description="Helical" evidence="9">
    <location>
        <begin position="207"/>
        <end position="233"/>
    </location>
</feature>
<evidence type="ECO:0000256" key="2">
    <source>
        <dbReference type="ARBA" id="ARBA00009657"/>
    </source>
</evidence>
<dbReference type="SUPFAM" id="SSF103473">
    <property type="entry name" value="MFS general substrate transporter"/>
    <property type="match status" value="1"/>
</dbReference>
<evidence type="ECO:0000256" key="3">
    <source>
        <dbReference type="ARBA" id="ARBA00022475"/>
    </source>
</evidence>
<dbReference type="PANTHER" id="PTHR11388">
    <property type="entry name" value="ORGANIC ANION TRANSPORTER"/>
    <property type="match status" value="1"/>
</dbReference>
<comment type="subcellular location">
    <subcellularLocation>
        <location evidence="1">Cell membrane</location>
        <topology evidence="1">Multi-pass membrane protein</topology>
    </subcellularLocation>
</comment>
<feature type="transmembrane region" description="Helical" evidence="9">
    <location>
        <begin position="171"/>
        <end position="195"/>
    </location>
</feature>
<keyword evidence="5 9" id="KW-1133">Transmembrane helix</keyword>
<dbReference type="Pfam" id="PF07648">
    <property type="entry name" value="Kazal_2"/>
    <property type="match status" value="1"/>
</dbReference>
<dbReference type="Proteomes" id="UP000549394">
    <property type="component" value="Unassembled WGS sequence"/>
</dbReference>
<comment type="caution">
    <text evidence="11">The sequence shown here is derived from an EMBL/GenBank/DDBJ whole genome shotgun (WGS) entry which is preliminary data.</text>
</comment>
<feature type="transmembrane region" description="Helical" evidence="9">
    <location>
        <begin position="40"/>
        <end position="62"/>
    </location>
</feature>
<feature type="transmembrane region" description="Helical" evidence="9">
    <location>
        <begin position="534"/>
        <end position="557"/>
    </location>
</feature>
<feature type="transmembrane region" description="Helical" evidence="9">
    <location>
        <begin position="253"/>
        <end position="272"/>
    </location>
</feature>